<proteinExistence type="predicted"/>
<gene>
    <name evidence="2" type="ORF">PG994_005009</name>
</gene>
<dbReference type="EMBL" id="JAQQWL010000005">
    <property type="protein sequence ID" value="KAK8074110.1"/>
    <property type="molecule type" value="Genomic_DNA"/>
</dbReference>
<dbReference type="RefSeq" id="XP_066718585.1">
    <property type="nucleotide sequence ID" value="XM_066856418.1"/>
</dbReference>
<evidence type="ECO:0000313" key="3">
    <source>
        <dbReference type="Proteomes" id="UP001480595"/>
    </source>
</evidence>
<evidence type="ECO:0000313" key="2">
    <source>
        <dbReference type="EMBL" id="KAK8074110.1"/>
    </source>
</evidence>
<comment type="caution">
    <text evidence="2">The sequence shown here is derived from an EMBL/GenBank/DDBJ whole genome shotgun (WGS) entry which is preliminary data.</text>
</comment>
<dbReference type="Proteomes" id="UP001480595">
    <property type="component" value="Unassembled WGS sequence"/>
</dbReference>
<evidence type="ECO:0000256" key="1">
    <source>
        <dbReference type="SAM" id="MobiDB-lite"/>
    </source>
</evidence>
<organism evidence="2 3">
    <name type="scientific">Apiospora phragmitis</name>
    <dbReference type="NCBI Taxonomy" id="2905665"/>
    <lineage>
        <taxon>Eukaryota</taxon>
        <taxon>Fungi</taxon>
        <taxon>Dikarya</taxon>
        <taxon>Ascomycota</taxon>
        <taxon>Pezizomycotina</taxon>
        <taxon>Sordariomycetes</taxon>
        <taxon>Xylariomycetidae</taxon>
        <taxon>Amphisphaeriales</taxon>
        <taxon>Apiosporaceae</taxon>
        <taxon>Apiospora</taxon>
    </lineage>
</organism>
<reference evidence="2 3" key="1">
    <citation type="submission" date="2023-01" db="EMBL/GenBank/DDBJ databases">
        <title>Analysis of 21 Apiospora genomes using comparative genomics revels a genus with tremendous synthesis potential of carbohydrate active enzymes and secondary metabolites.</title>
        <authorList>
            <person name="Sorensen T."/>
        </authorList>
    </citation>
    <scope>NUCLEOTIDE SEQUENCE [LARGE SCALE GENOMIC DNA]</scope>
    <source>
        <strain evidence="2 3">CBS 135458</strain>
    </source>
</reference>
<protein>
    <submittedName>
        <fullName evidence="2">Uncharacterized protein</fullName>
    </submittedName>
</protein>
<sequence length="395" mass="43029">MFLLERLLSPRLLHFSRDQIFWDCATLSACEAIPAGLPAVLDEGQTATDRHWRERLQVSAAASSPKTGGRVMRIIGTADDSLPAFWAAAVLFYTSCDITRQSDRLRAVWGIAKLVRDAEREEFGAGLWEQGLAQQLAWRVLGGGGSLVAEDRTHDFPSWSWAAVAAPVRVADRLADYGDYCVTGHDGGALSFKQLEGRVYAGPSEWSDNQPLATTLETEERKLDIGSDITLSVHQSNSDLMPDLQCKALEIQGHVSQGRLSSMVSGDGSTWQIKIQSPAGAKGLIRAFPDRPHETDDLDCLFVVMCAGNGDDDNDEEEFVSDKDDDESGITTGGSWSGNGIMVARNSAMSYTRVGAVEFADLDGDMWAALRHRCCQRTLEDGVHAITDGVKFTLA</sequence>
<dbReference type="PANTHER" id="PTHR33112">
    <property type="entry name" value="DOMAIN PROTEIN, PUTATIVE-RELATED"/>
    <property type="match status" value="1"/>
</dbReference>
<name>A0ABR1VS76_9PEZI</name>
<feature type="region of interest" description="Disordered" evidence="1">
    <location>
        <begin position="313"/>
        <end position="334"/>
    </location>
</feature>
<dbReference type="PANTHER" id="PTHR33112:SF10">
    <property type="entry name" value="TOL"/>
    <property type="match status" value="1"/>
</dbReference>
<feature type="compositionally biased region" description="Acidic residues" evidence="1">
    <location>
        <begin position="313"/>
        <end position="328"/>
    </location>
</feature>
<accession>A0ABR1VS76</accession>
<dbReference type="GeneID" id="92089481"/>
<keyword evidence="3" id="KW-1185">Reference proteome</keyword>